<dbReference type="EMBL" id="GGEC01004432">
    <property type="protein sequence ID" value="MBW84915.1"/>
    <property type="molecule type" value="Transcribed_RNA"/>
</dbReference>
<protein>
    <submittedName>
        <fullName evidence="1">Uncharacterized protein</fullName>
    </submittedName>
</protein>
<reference evidence="1" key="1">
    <citation type="submission" date="2018-02" db="EMBL/GenBank/DDBJ databases">
        <title>Rhizophora mucronata_Transcriptome.</title>
        <authorList>
            <person name="Meera S.P."/>
            <person name="Sreeshan A."/>
            <person name="Augustine A."/>
        </authorList>
    </citation>
    <scope>NUCLEOTIDE SEQUENCE</scope>
    <source>
        <tissue evidence="1">Leaf</tissue>
    </source>
</reference>
<dbReference type="AlphaFoldDB" id="A0A2P2IUL3"/>
<proteinExistence type="predicted"/>
<accession>A0A2P2IUL3</accession>
<evidence type="ECO:0000313" key="1">
    <source>
        <dbReference type="EMBL" id="MBW84915.1"/>
    </source>
</evidence>
<organism evidence="1">
    <name type="scientific">Rhizophora mucronata</name>
    <name type="common">Asiatic mangrove</name>
    <dbReference type="NCBI Taxonomy" id="61149"/>
    <lineage>
        <taxon>Eukaryota</taxon>
        <taxon>Viridiplantae</taxon>
        <taxon>Streptophyta</taxon>
        <taxon>Embryophyta</taxon>
        <taxon>Tracheophyta</taxon>
        <taxon>Spermatophyta</taxon>
        <taxon>Magnoliopsida</taxon>
        <taxon>eudicotyledons</taxon>
        <taxon>Gunneridae</taxon>
        <taxon>Pentapetalae</taxon>
        <taxon>rosids</taxon>
        <taxon>fabids</taxon>
        <taxon>Malpighiales</taxon>
        <taxon>Rhizophoraceae</taxon>
        <taxon>Rhizophora</taxon>
    </lineage>
</organism>
<name>A0A2P2IUL3_RHIMU</name>
<sequence length="40" mass="4440">MLLSGTNRPDGISSQDDSCNTLHSNILNRFDPNNQNYVTS</sequence>